<evidence type="ECO:0000256" key="1">
    <source>
        <dbReference type="ARBA" id="ARBA00022691"/>
    </source>
</evidence>
<keyword evidence="1" id="KW-0949">S-adenosyl-L-methionine</keyword>
<dbReference type="CDD" id="cd01335">
    <property type="entry name" value="Radical_SAM"/>
    <property type="match status" value="1"/>
</dbReference>
<dbReference type="PATRIC" id="fig|1292037.4.peg.5731"/>
<dbReference type="PANTHER" id="PTHR11228:SF7">
    <property type="entry name" value="PQQA PEPTIDE CYCLASE"/>
    <property type="match status" value="1"/>
</dbReference>
<dbReference type="GO" id="GO:0046872">
    <property type="term" value="F:metal ion binding"/>
    <property type="evidence" value="ECO:0007669"/>
    <property type="project" value="UniProtKB-KW"/>
</dbReference>
<reference evidence="6 7" key="1">
    <citation type="submission" date="2013-02" db="EMBL/GenBank/DDBJ databases">
        <title>Draft genome sequence of Amycolatopsis vancoresmycina strain DSM 44592T.</title>
        <authorList>
            <person name="Kumar S."/>
            <person name="Kaur N."/>
            <person name="Kaur C."/>
            <person name="Raghava G.P.S."/>
            <person name="Mayilraj S."/>
        </authorList>
    </citation>
    <scope>NUCLEOTIDE SEQUENCE [LARGE SCALE GENOMIC DNA]</scope>
    <source>
        <strain evidence="6 7">DSM 44592</strain>
    </source>
</reference>
<dbReference type="InterPro" id="IPR023885">
    <property type="entry name" value="4Fe4S-binding_SPASM_dom"/>
</dbReference>
<dbReference type="AlphaFoldDB" id="R1I2K9"/>
<proteinExistence type="predicted"/>
<dbReference type="GO" id="GO:0003824">
    <property type="term" value="F:catalytic activity"/>
    <property type="evidence" value="ECO:0007669"/>
    <property type="project" value="InterPro"/>
</dbReference>
<dbReference type="PROSITE" id="PS51918">
    <property type="entry name" value="RADICAL_SAM"/>
    <property type="match status" value="1"/>
</dbReference>
<keyword evidence="3" id="KW-0408">Iron</keyword>
<keyword evidence="4" id="KW-0411">Iron-sulfur</keyword>
<comment type="caution">
    <text evidence="6">The sequence shown here is derived from an EMBL/GenBank/DDBJ whole genome shotgun (WGS) entry which is preliminary data.</text>
</comment>
<name>R1I2K9_9PSEU</name>
<organism evidence="6 7">
    <name type="scientific">Amycolatopsis vancoresmycina DSM 44592</name>
    <dbReference type="NCBI Taxonomy" id="1292037"/>
    <lineage>
        <taxon>Bacteria</taxon>
        <taxon>Bacillati</taxon>
        <taxon>Actinomycetota</taxon>
        <taxon>Actinomycetes</taxon>
        <taxon>Pseudonocardiales</taxon>
        <taxon>Pseudonocardiaceae</taxon>
        <taxon>Amycolatopsis</taxon>
    </lineage>
</organism>
<keyword evidence="7" id="KW-1185">Reference proteome</keyword>
<dbReference type="eggNOG" id="COG0535">
    <property type="taxonomic scope" value="Bacteria"/>
</dbReference>
<dbReference type="SUPFAM" id="SSF102114">
    <property type="entry name" value="Radical SAM enzymes"/>
    <property type="match status" value="1"/>
</dbReference>
<dbReference type="InterPro" id="IPR050377">
    <property type="entry name" value="Radical_SAM_PqqE_MftC-like"/>
</dbReference>
<evidence type="ECO:0000256" key="3">
    <source>
        <dbReference type="ARBA" id="ARBA00023004"/>
    </source>
</evidence>
<keyword evidence="2" id="KW-0479">Metal-binding</keyword>
<protein>
    <submittedName>
        <fullName evidence="6">Radical SAM domain-containing protein</fullName>
    </submittedName>
</protein>
<feature type="domain" description="Radical SAM core" evidence="5">
    <location>
        <begin position="1"/>
        <end position="197"/>
    </location>
</feature>
<evidence type="ECO:0000313" key="7">
    <source>
        <dbReference type="Proteomes" id="UP000014139"/>
    </source>
</evidence>
<evidence type="ECO:0000256" key="2">
    <source>
        <dbReference type="ARBA" id="ARBA00022723"/>
    </source>
</evidence>
<evidence type="ECO:0000256" key="4">
    <source>
        <dbReference type="ARBA" id="ARBA00023014"/>
    </source>
</evidence>
<dbReference type="Gene3D" id="3.20.20.70">
    <property type="entry name" value="Aldolase class I"/>
    <property type="match status" value="1"/>
</dbReference>
<dbReference type="InterPro" id="IPR058240">
    <property type="entry name" value="rSAM_sf"/>
</dbReference>
<evidence type="ECO:0000313" key="6">
    <source>
        <dbReference type="EMBL" id="EOD64699.1"/>
    </source>
</evidence>
<dbReference type="CDD" id="cd21109">
    <property type="entry name" value="SPASM"/>
    <property type="match status" value="1"/>
</dbReference>
<dbReference type="Pfam" id="PF04055">
    <property type="entry name" value="Radical_SAM"/>
    <property type="match status" value="1"/>
</dbReference>
<dbReference type="InterPro" id="IPR007197">
    <property type="entry name" value="rSAM"/>
</dbReference>
<dbReference type="GO" id="GO:0051536">
    <property type="term" value="F:iron-sulfur cluster binding"/>
    <property type="evidence" value="ECO:0007669"/>
    <property type="project" value="UniProtKB-KW"/>
</dbReference>
<gene>
    <name evidence="6" type="ORF">H480_30476</name>
</gene>
<evidence type="ECO:0000259" key="5">
    <source>
        <dbReference type="PROSITE" id="PS51918"/>
    </source>
</evidence>
<dbReference type="Proteomes" id="UP000014139">
    <property type="component" value="Unassembled WGS sequence"/>
</dbReference>
<dbReference type="EMBL" id="AOUO01000489">
    <property type="protein sequence ID" value="EOD64699.1"/>
    <property type="molecule type" value="Genomic_DNA"/>
</dbReference>
<dbReference type="InterPro" id="IPR013785">
    <property type="entry name" value="Aldolase_TIM"/>
</dbReference>
<sequence length="251" mass="26352">MCLHCYAESAPAGRHGPMTAADWIRVIDQAAACGARKVQFIGGEPTLRPELPDLVGHAAAAGLRVEITSNLVRLPARMWTAAALPGVELGTSYYSDDPAEHDAIVGRRGCRARTTATIETAVARGIPVNAGVIDVRPGQRVEGAEAALRELGVTRIVVDRLRHFGRGAAGRPPEVAELCGRCAKDVVAVLPDGSVTPCPMARWLSFGNVREFPLATLVRGTAARRIRAAIGEATTWTANCASSTQGGGCTP</sequence>
<dbReference type="PANTHER" id="PTHR11228">
    <property type="entry name" value="RADICAL SAM DOMAIN PROTEIN"/>
    <property type="match status" value="1"/>
</dbReference>
<dbReference type="Pfam" id="PF13186">
    <property type="entry name" value="SPASM"/>
    <property type="match status" value="1"/>
</dbReference>
<accession>R1I2K9</accession>